<dbReference type="InterPro" id="IPR027417">
    <property type="entry name" value="P-loop_NTPase"/>
</dbReference>
<reference evidence="8" key="1">
    <citation type="submission" date="2017-09" db="EMBL/GenBank/DDBJ databases">
        <title>Depth-based differentiation of microbial function through sediment-hosted aquifers and enrichment of novel symbionts in the deep terrestrial subsurface.</title>
        <authorList>
            <person name="Probst A.J."/>
            <person name="Ladd B."/>
            <person name="Jarett J.K."/>
            <person name="Geller-Mcgrath D.E."/>
            <person name="Sieber C.M.K."/>
            <person name="Emerson J.B."/>
            <person name="Anantharaman K."/>
            <person name="Thomas B.C."/>
            <person name="Malmstrom R."/>
            <person name="Stieglmeier M."/>
            <person name="Klingl A."/>
            <person name="Woyke T."/>
            <person name="Ryan C.M."/>
            <person name="Banfield J.F."/>
        </authorList>
    </citation>
    <scope>NUCLEOTIDE SEQUENCE [LARGE SCALE GENOMIC DNA]</scope>
</reference>
<protein>
    <recommendedName>
        <fullName evidence="9">AAA+ ATPase domain-containing protein</fullName>
    </recommendedName>
</protein>
<dbReference type="CDD" id="cd01129">
    <property type="entry name" value="PulE-GspE-like"/>
    <property type="match status" value="1"/>
</dbReference>
<organism evidence="7 8">
    <name type="scientific">Candidatus Falkowbacteria bacterium CG10_big_fil_rev_8_21_14_0_10_39_9</name>
    <dbReference type="NCBI Taxonomy" id="1974566"/>
    <lineage>
        <taxon>Bacteria</taxon>
        <taxon>Candidatus Falkowiibacteriota</taxon>
    </lineage>
</organism>
<dbReference type="Proteomes" id="UP000228900">
    <property type="component" value="Unassembled WGS sequence"/>
</dbReference>
<name>A0A2M6WPU3_9BACT</name>
<dbReference type="PANTHER" id="PTHR30258:SF1">
    <property type="entry name" value="PROTEIN TRANSPORT PROTEIN HOFB HOMOLOG"/>
    <property type="match status" value="1"/>
</dbReference>
<dbReference type="GO" id="GO:0005886">
    <property type="term" value="C:plasma membrane"/>
    <property type="evidence" value="ECO:0007669"/>
    <property type="project" value="TreeGrafter"/>
</dbReference>
<sequence>MYKPEELLALLENKNIITAVKAAEIKQGLDKQELVLEPFLLKNKILEVERLTEVKAELHHLLYKNLQNETIKDEALDFLSRDIARNYNVVCFFKDSTVAKIALVHYDLKAMEAVEFLANGQNIRVEYYLISDKSFREVFRKYDKLEEEVSSALQVKAKEKNDELAVVEDKFEVLKEEDVNSAPVAQIVSVIIRHAVENRASDIHIEPFLNESRVRYRIDGILHNSLILPKSIHNSVVARIKVLAKLKLDETRIPQDGHIRLIIDAREIDFRISTLPLGVVEKVELRILDQAKNLANLEELGFNKHVYNTIKENIKKTSGIILLTGPTGSGKTSTLYSILTALNKETVNISTLEDPIEYQIKGVNQSQIRPELGFDFATGLRSFLRQDPNIIMVGEIRDEETSELSVHAGLTGHLVLSTLHTNDALGAVFRLLDMKIEPFLLASTLRLVVAQRLVRKLCPYCKKETKLPEKVLAEMVSVMSELPLDVVKSENVAINNFEDIRNFKFYEPVGCIRCSNTGYLDRSAIAESVVINDELKDLIINERNKLNNDAVRHSQLFVSLKQDGIFKVLSGLTSINEVLRIVEIENL</sequence>
<dbReference type="InterPro" id="IPR037257">
    <property type="entry name" value="T2SS_E_N_sf"/>
</dbReference>
<dbReference type="Pfam" id="PF00437">
    <property type="entry name" value="T2SSE"/>
    <property type="match status" value="1"/>
</dbReference>
<dbReference type="PANTHER" id="PTHR30258">
    <property type="entry name" value="TYPE II SECRETION SYSTEM PROTEIN GSPE-RELATED"/>
    <property type="match status" value="1"/>
</dbReference>
<evidence type="ECO:0000313" key="7">
    <source>
        <dbReference type="EMBL" id="PIT94831.1"/>
    </source>
</evidence>
<evidence type="ECO:0008006" key="9">
    <source>
        <dbReference type="Google" id="ProtNLM"/>
    </source>
</evidence>
<evidence type="ECO:0000259" key="6">
    <source>
        <dbReference type="Pfam" id="PF05157"/>
    </source>
</evidence>
<feature type="domain" description="Bacterial type II secretion system protein E" evidence="5">
    <location>
        <begin position="179"/>
        <end position="580"/>
    </location>
</feature>
<keyword evidence="3" id="KW-0067">ATP-binding</keyword>
<dbReference type="SUPFAM" id="SSF160246">
    <property type="entry name" value="EspE N-terminal domain-like"/>
    <property type="match status" value="1"/>
</dbReference>
<proteinExistence type="inferred from homology"/>
<dbReference type="InterPro" id="IPR007831">
    <property type="entry name" value="T2SS_GspE_N"/>
</dbReference>
<evidence type="ECO:0000313" key="8">
    <source>
        <dbReference type="Proteomes" id="UP000228900"/>
    </source>
</evidence>
<dbReference type="InterPro" id="IPR001482">
    <property type="entry name" value="T2SS/T4SS_dom"/>
</dbReference>
<feature type="coiled-coil region" evidence="4">
    <location>
        <begin position="142"/>
        <end position="177"/>
    </location>
</feature>
<keyword evidence="2" id="KW-0547">Nucleotide-binding</keyword>
<dbReference type="GO" id="GO:0016887">
    <property type="term" value="F:ATP hydrolysis activity"/>
    <property type="evidence" value="ECO:0007669"/>
    <property type="project" value="TreeGrafter"/>
</dbReference>
<dbReference type="AlphaFoldDB" id="A0A2M6WPU3"/>
<evidence type="ECO:0000259" key="5">
    <source>
        <dbReference type="Pfam" id="PF00437"/>
    </source>
</evidence>
<evidence type="ECO:0000256" key="4">
    <source>
        <dbReference type="SAM" id="Coils"/>
    </source>
</evidence>
<dbReference type="Gene3D" id="3.40.50.300">
    <property type="entry name" value="P-loop containing nucleotide triphosphate hydrolases"/>
    <property type="match status" value="1"/>
</dbReference>
<dbReference type="GO" id="GO:0005524">
    <property type="term" value="F:ATP binding"/>
    <property type="evidence" value="ECO:0007669"/>
    <property type="project" value="UniProtKB-KW"/>
</dbReference>
<dbReference type="Pfam" id="PF05157">
    <property type="entry name" value="MshEN"/>
    <property type="match status" value="1"/>
</dbReference>
<gene>
    <name evidence="7" type="ORF">COT98_02035</name>
</gene>
<evidence type="ECO:0000256" key="1">
    <source>
        <dbReference type="ARBA" id="ARBA00006611"/>
    </source>
</evidence>
<dbReference type="SUPFAM" id="SSF52540">
    <property type="entry name" value="P-loop containing nucleoside triphosphate hydrolases"/>
    <property type="match status" value="1"/>
</dbReference>
<keyword evidence="4" id="KW-0175">Coiled coil</keyword>
<dbReference type="EMBL" id="PFAQ01000034">
    <property type="protein sequence ID" value="PIT94831.1"/>
    <property type="molecule type" value="Genomic_DNA"/>
</dbReference>
<accession>A0A2M6WPU3</accession>
<dbReference type="Gene3D" id="3.30.450.90">
    <property type="match status" value="1"/>
</dbReference>
<comment type="similarity">
    <text evidence="1">Belongs to the GSP E family.</text>
</comment>
<feature type="domain" description="Type II secretion system protein GspE N-terminal" evidence="6">
    <location>
        <begin position="64"/>
        <end position="147"/>
    </location>
</feature>
<comment type="caution">
    <text evidence="7">The sequence shown here is derived from an EMBL/GenBank/DDBJ whole genome shotgun (WGS) entry which is preliminary data.</text>
</comment>
<evidence type="ECO:0000256" key="3">
    <source>
        <dbReference type="ARBA" id="ARBA00022840"/>
    </source>
</evidence>
<evidence type="ECO:0000256" key="2">
    <source>
        <dbReference type="ARBA" id="ARBA00022741"/>
    </source>
</evidence>